<dbReference type="InterPro" id="IPR042104">
    <property type="entry name" value="PKS_dehydratase_sf"/>
</dbReference>
<keyword evidence="7" id="KW-0511">Multifunctional enzyme</keyword>
<dbReference type="PROSITE" id="PS50075">
    <property type="entry name" value="CARRIER"/>
    <property type="match status" value="1"/>
</dbReference>
<dbReference type="SUPFAM" id="SSF53901">
    <property type="entry name" value="Thiolase-like"/>
    <property type="match status" value="1"/>
</dbReference>
<dbReference type="Gene3D" id="3.40.50.150">
    <property type="entry name" value="Vaccinia Virus protein VP39"/>
    <property type="match status" value="1"/>
</dbReference>
<dbReference type="InterPro" id="IPR020807">
    <property type="entry name" value="PKS_DH"/>
</dbReference>
<feature type="region of interest" description="N-terminal hotdog fold" evidence="9">
    <location>
        <begin position="969"/>
        <end position="1100"/>
    </location>
</feature>
<dbReference type="SMART" id="SM00825">
    <property type="entry name" value="PKS_KS"/>
    <property type="match status" value="1"/>
</dbReference>
<evidence type="ECO:0000256" key="4">
    <source>
        <dbReference type="ARBA" id="ARBA00022679"/>
    </source>
</evidence>
<proteinExistence type="predicted"/>
<dbReference type="SMART" id="SM00827">
    <property type="entry name" value="PKS_AT"/>
    <property type="match status" value="1"/>
</dbReference>
<dbReference type="Pfam" id="PF21089">
    <property type="entry name" value="PKS_DH_N"/>
    <property type="match status" value="1"/>
</dbReference>
<evidence type="ECO:0000313" key="13">
    <source>
        <dbReference type="EMBL" id="KAF5700311.1"/>
    </source>
</evidence>
<feature type="region of interest" description="C-terminal hotdog fold" evidence="9">
    <location>
        <begin position="1125"/>
        <end position="1268"/>
    </location>
</feature>
<dbReference type="InterPro" id="IPR036736">
    <property type="entry name" value="ACP-like_sf"/>
</dbReference>
<accession>A0A8H5XVK0</accession>
<protein>
    <submittedName>
        <fullName evidence="13">Polyketide synthase</fullName>
    </submittedName>
</protein>
<dbReference type="InterPro" id="IPR032821">
    <property type="entry name" value="PKS_assoc"/>
</dbReference>
<dbReference type="SUPFAM" id="SSF51735">
    <property type="entry name" value="NAD(P)-binding Rossmann-fold domains"/>
    <property type="match status" value="2"/>
</dbReference>
<dbReference type="InterPro" id="IPR006162">
    <property type="entry name" value="Ppantetheine_attach_site"/>
</dbReference>
<keyword evidence="5" id="KW-0521">NADP</keyword>
<dbReference type="SMART" id="SM00829">
    <property type="entry name" value="PKS_ER"/>
    <property type="match status" value="1"/>
</dbReference>
<dbReference type="SUPFAM" id="SSF53335">
    <property type="entry name" value="S-adenosyl-L-methionine-dependent methyltransferases"/>
    <property type="match status" value="1"/>
</dbReference>
<reference evidence="13 14" key="1">
    <citation type="submission" date="2020-05" db="EMBL/GenBank/DDBJ databases">
        <title>Identification and distribution of gene clusters putatively required for synthesis of sphingolipid metabolism inhibitors in phylogenetically diverse species of the filamentous fungus Fusarium.</title>
        <authorList>
            <person name="Kim H.-S."/>
            <person name="Busman M."/>
            <person name="Brown D.W."/>
            <person name="Divon H."/>
            <person name="Uhlig S."/>
            <person name="Proctor R.H."/>
        </authorList>
    </citation>
    <scope>NUCLEOTIDE SEQUENCE [LARGE SCALE GENOMIC DNA]</scope>
    <source>
        <strain evidence="13 14">NRRL 26131</strain>
    </source>
</reference>
<dbReference type="Gene3D" id="3.40.50.720">
    <property type="entry name" value="NAD(P)-binding Rossmann-like Domain"/>
    <property type="match status" value="2"/>
</dbReference>
<dbReference type="Pfam" id="PF02801">
    <property type="entry name" value="Ketoacyl-synt_C"/>
    <property type="match status" value="1"/>
</dbReference>
<dbReference type="PANTHER" id="PTHR43775:SF29">
    <property type="entry name" value="ASPERFURANONE POLYKETIDE SYNTHASE AFOG-RELATED"/>
    <property type="match status" value="1"/>
</dbReference>
<dbReference type="Pfam" id="PF14765">
    <property type="entry name" value="PS-DH"/>
    <property type="match status" value="1"/>
</dbReference>
<feature type="domain" description="Ketosynthase family 3 (KS3)" evidence="11">
    <location>
        <begin position="58"/>
        <end position="450"/>
    </location>
</feature>
<dbReference type="Pfam" id="PF00107">
    <property type="entry name" value="ADH_zinc_N"/>
    <property type="match status" value="1"/>
</dbReference>
<dbReference type="Pfam" id="PF23297">
    <property type="entry name" value="ACP_SdgA_C"/>
    <property type="match status" value="1"/>
</dbReference>
<dbReference type="EMBL" id="JAAQPF010000535">
    <property type="protein sequence ID" value="KAF5700311.1"/>
    <property type="molecule type" value="Genomic_DNA"/>
</dbReference>
<dbReference type="Gene3D" id="3.40.366.10">
    <property type="entry name" value="Malonyl-Coenzyme A Acyl Carrier Protein, domain 2"/>
    <property type="match status" value="1"/>
</dbReference>
<dbReference type="CDD" id="cd00833">
    <property type="entry name" value="PKS"/>
    <property type="match status" value="1"/>
</dbReference>
<dbReference type="InterPro" id="IPR029063">
    <property type="entry name" value="SAM-dependent_MTases_sf"/>
</dbReference>
<keyword evidence="2" id="KW-0596">Phosphopantetheine</keyword>
<dbReference type="InterPro" id="IPR049552">
    <property type="entry name" value="PKS_DH_N"/>
</dbReference>
<dbReference type="CDD" id="cd02440">
    <property type="entry name" value="AdoMet_MTases"/>
    <property type="match status" value="1"/>
</dbReference>
<dbReference type="Gene3D" id="3.10.129.110">
    <property type="entry name" value="Polyketide synthase dehydratase"/>
    <property type="match status" value="1"/>
</dbReference>
<evidence type="ECO:0000256" key="8">
    <source>
        <dbReference type="ARBA" id="ARBA00023315"/>
    </source>
</evidence>
<evidence type="ECO:0000256" key="3">
    <source>
        <dbReference type="ARBA" id="ARBA00022553"/>
    </source>
</evidence>
<gene>
    <name evidence="13" type="ORF">FGLOB1_10843</name>
</gene>
<dbReference type="InterPro" id="IPR020806">
    <property type="entry name" value="PKS_PP-bd"/>
</dbReference>
<dbReference type="Pfam" id="PF16197">
    <property type="entry name" value="KAsynt_C_assoc"/>
    <property type="match status" value="1"/>
</dbReference>
<dbReference type="InterPro" id="IPR009081">
    <property type="entry name" value="PP-bd_ACP"/>
</dbReference>
<dbReference type="Gene3D" id="1.10.1200.10">
    <property type="entry name" value="ACP-like"/>
    <property type="match status" value="1"/>
</dbReference>
<dbReference type="InterPro" id="IPR020841">
    <property type="entry name" value="PKS_Beta-ketoAc_synthase_dom"/>
</dbReference>
<evidence type="ECO:0000256" key="9">
    <source>
        <dbReference type="PROSITE-ProRule" id="PRU01363"/>
    </source>
</evidence>
<dbReference type="Pfam" id="PF00698">
    <property type="entry name" value="Acyl_transf_1"/>
    <property type="match status" value="1"/>
</dbReference>
<dbReference type="CDD" id="cd05274">
    <property type="entry name" value="KR_FAS_SDR_x"/>
    <property type="match status" value="1"/>
</dbReference>
<dbReference type="GO" id="GO:0016491">
    <property type="term" value="F:oxidoreductase activity"/>
    <property type="evidence" value="ECO:0007669"/>
    <property type="project" value="UniProtKB-KW"/>
</dbReference>
<dbReference type="Proteomes" id="UP000532311">
    <property type="component" value="Unassembled WGS sequence"/>
</dbReference>
<sequence>MSADLFRGWDFPEVPLAFSPAARLGGFSTIYPTDQRLQGFRTAAWFFGRWVSTGKGKISDIAIVGYSFKLPQGVEDDDAFWDVLENRRNLMTDWPESRVKTDSFANNKHQKVWNGKGGHFIEADVAAFDAPFFSLTAKEASAMDPMQRWTLEATYHAFENAGLPLDSLKGSRTAVFSASMLEDYSRMAAVDPDNLERTAVTGSTVSCIIPNRVSCLSAVDMACKALKSGDASCAVVTGANLLLDPSIFQVLANQGFLSTDGVCYSFDERANGYARGEGVIAVVLKPVEAAIENGDMIRAVIRSIGSNQDGHTPILTQPSSQSQEELIRHVYKQAGLSMRETRYVEAHGTGTPVGDPIEAKAIGRCFQEHRSHSEPLYMRKVPELTLLVILEKGVIPPNALLRKMNPALKADSYNITVPTKTIEWPAEGLRRVSLNSFGFGGSNSHIVLEDALHYLQDRGLSGIHNTALVVRPVANGSGITNGHGPAHTNGTNGTNGVANGHSDVESHKLLVWTAADERVAKRTIEAYDKFYKQKVSGNRKKLEFLASTLSARRSNMLWRAFAVVDGSTKQALLSSKPIRSSEDLGLAFVFTGQGAQYINMGLGLEQYPVYRKTLKKIREIYSSFGCSWNLFGKCGENINLPQYSQPLATAVQIALVDLLASFGITPKVVIGHSSGEIAAAYASGGLSLESACRVSYFRGLLAGKLREANTSSPGAMLSINLAPHHVSEYLEKTGVTTVNVACINSPLNVTLSGTKEAIDKVKSQADQDGISAQKLNTGVAYHSASMKAIASEYLAALEGLTKRKDGTSIPMVSSVTVKRISPETLSTGQYWVDNMLSPVRFAEVVQVIVNKNSARKLGLVNITDLIEIGPHPALRRPVKDTLSDMSVAANGVRYNYVLHRSHPAAQTTLELAGQLFCQGYPVSISAVNQKHKKENFLVDCPKYPFDRSQRYWAESRISRDFRLREVVKGELLGVKVSDWNPLEPRWRNFWSIDSSPWTGDHKIIDTVLFPASGMLLMAIEATQEMIPSGRAASGYNIEKAEFMNPIIVPETWEDRLETQVRLRVADTQHDAKFDMSIFTYSRNEWVECFTANISVEYQDTDRYEKRRVTHEHIRGQYQKLAEMCTSPIDSRVFYHDAAEVGLQYVDWFQLMRNIKWDGESSAVARVDLPQSKFTTKGLVHPAVLDQAFQVLRAGSGQQPAANVPIRLENAWFASKAWKTPSVQWMCSATPTVHGYGEQGEVVALADDGEVLCCIERAVTSAVSGGTTQKEKKLVYSIEWKPQFSMLGSDQLTRLCAANAVPKDDSAVLENHSKLCHALEIVAARILKRIDKSRIPADLQRHVEWMEHHVSKLSAEHQEEAIEISDDEVESRLGEVDSVLPAWKLYTTCARKLPEILSGELDPLQVVFESDQADIFYSDLFRNLCADCQLNYLLDLASHENPTLGVLEVGAGTGGMTGHVISALQEREKRTGGLAFSEYTYTDISPAFFETAGQRWPELKSQGRITFKTLDLDRSIDSQGFEPGSYDLVIAASVLHATPYLEATIRNVRKALKPGGRLILLEVINPDDIATNFMAGLVPGWWVAREEWRPHSAAIPEHLWDKCLKDNGFSGNDLVIRDYQDDKCHIMSVIVTTASEPEQAVEQKIIKGRLVMLISDEASTKETGLADQVRTLVDPTLERRTVIVPFSLGPVNEELANLTSDDLVICLAEAGDKPVLSNLSEEQFGSLQFMIRKSVAQGFFRSIRAEQPETRIVTLAMDGDMAQASQPDFISKVYKTAFDTETPSKEVEYIVRDGVIATGRAVRDISTNTALRSLVSKQLQQKPWGEGPALKLGISKPGSLESLQFVEDQFHAEELGPCDVEIEAKAWCLASRELDIALGHPETRTEEFGQDCVGVVTLIGKNCSTTIGLGDRVAMISVDCMRKYPRADETSVFKIPDSLSFEDAVSLTIPGLTACHSVLNVARVQENEKVLIQSAGSSAGQTALKLAQTLGAQVFTTVSTGAEKQLLIDNIGLSTDNIFDSNSPCLAEDVMRVTEGEGVDVLFDFSRDNVRTPLSCVANEGHIVSLGGSNKPVASNMAAEIMSRNLTFSSIDILRLKPKVLSQLAKTMMQLLAEDKIQTPRQLPVYKVSDIKDDFRKLQDDTIERVIVTAEQGDVVPQFVQDRRLWKFGGDSTYLVAGGSGGLGRAIIRWMADRGAKHLIVPSRSGATSEAAAQLVAELASRGVNIVAPKCDVSVREEVAAMLNECSCTMPPIKGCINAAMVLQDAIFQSNMTFQQWQLTIRSKINTSKNLHELLPKNLDFFILLSSLAGVVGQMASANYAGGCAYQDALARYRRAHAQNALSLDIGWMSNIGIIAEKEAYQRQRQTSNDMQPIDDKELLALLTICCDPDNPIEVPPLSEGQVLFGLRTPADILSEGQQPPALLERPLLSAFSFLAGNNNTPTQAVDHAENARDVFQKSSVARERQQVVIRAIAAKLARAMSISPDDVEPSKPLSSYGVDSLMAVELRNWINKEFSSTVAVFDIIGSRSIAGVAEAVETRSSI</sequence>
<dbReference type="InterPro" id="IPR016036">
    <property type="entry name" value="Malonyl_transacylase_ACP-bd"/>
</dbReference>
<dbReference type="Pfam" id="PF08659">
    <property type="entry name" value="KR"/>
    <property type="match status" value="1"/>
</dbReference>
<comment type="caution">
    <text evidence="13">The sequence shown here is derived from an EMBL/GenBank/DDBJ whole genome shotgun (WGS) entry which is preliminary data.</text>
</comment>
<organism evidence="13 14">
    <name type="scientific">Fusarium globosum</name>
    <dbReference type="NCBI Taxonomy" id="78864"/>
    <lineage>
        <taxon>Eukaryota</taxon>
        <taxon>Fungi</taxon>
        <taxon>Dikarya</taxon>
        <taxon>Ascomycota</taxon>
        <taxon>Pezizomycotina</taxon>
        <taxon>Sordariomycetes</taxon>
        <taxon>Hypocreomycetidae</taxon>
        <taxon>Hypocreales</taxon>
        <taxon>Nectriaceae</taxon>
        <taxon>Fusarium</taxon>
        <taxon>Fusarium fujikuroi species complex</taxon>
    </lineage>
</organism>
<dbReference type="PROSITE" id="PS00012">
    <property type="entry name" value="PHOSPHOPANTETHEINE"/>
    <property type="match status" value="1"/>
</dbReference>
<evidence type="ECO:0000256" key="5">
    <source>
        <dbReference type="ARBA" id="ARBA00022857"/>
    </source>
</evidence>
<dbReference type="Gene3D" id="3.40.47.10">
    <property type="match status" value="1"/>
</dbReference>
<dbReference type="InterPro" id="IPR020843">
    <property type="entry name" value="ER"/>
</dbReference>
<evidence type="ECO:0000256" key="7">
    <source>
        <dbReference type="ARBA" id="ARBA00023268"/>
    </source>
</evidence>
<dbReference type="GO" id="GO:0006633">
    <property type="term" value="P:fatty acid biosynthetic process"/>
    <property type="evidence" value="ECO:0007669"/>
    <property type="project" value="TreeGrafter"/>
</dbReference>
<evidence type="ECO:0000259" key="10">
    <source>
        <dbReference type="PROSITE" id="PS50075"/>
    </source>
</evidence>
<keyword evidence="4" id="KW-0808">Transferase</keyword>
<dbReference type="InterPro" id="IPR011032">
    <property type="entry name" value="GroES-like_sf"/>
</dbReference>
<dbReference type="SUPFAM" id="SSF55048">
    <property type="entry name" value="Probable ACP-binding domain of malonyl-CoA ACP transacylase"/>
    <property type="match status" value="1"/>
</dbReference>
<name>A0A8H5XVK0_9HYPO</name>
<comment type="pathway">
    <text evidence="1">Secondary metabolite biosynthesis.</text>
</comment>
<evidence type="ECO:0000256" key="6">
    <source>
        <dbReference type="ARBA" id="ARBA00023002"/>
    </source>
</evidence>
<dbReference type="Pfam" id="PF00109">
    <property type="entry name" value="ketoacyl-synt"/>
    <property type="match status" value="1"/>
</dbReference>
<dbReference type="Pfam" id="PF08242">
    <property type="entry name" value="Methyltransf_12"/>
    <property type="match status" value="1"/>
</dbReference>
<dbReference type="InterPro" id="IPR016035">
    <property type="entry name" value="Acyl_Trfase/lysoPLipase"/>
</dbReference>
<evidence type="ECO:0000259" key="12">
    <source>
        <dbReference type="PROSITE" id="PS52019"/>
    </source>
</evidence>
<evidence type="ECO:0000259" key="11">
    <source>
        <dbReference type="PROSITE" id="PS52004"/>
    </source>
</evidence>
<dbReference type="InterPro" id="IPR049900">
    <property type="entry name" value="PKS_mFAS_DH"/>
</dbReference>
<dbReference type="Gene3D" id="3.90.180.10">
    <property type="entry name" value="Medium-chain alcohol dehydrogenases, catalytic domain"/>
    <property type="match status" value="1"/>
</dbReference>
<dbReference type="InterPro" id="IPR014043">
    <property type="entry name" value="Acyl_transferase_dom"/>
</dbReference>
<dbReference type="SMART" id="SM00826">
    <property type="entry name" value="PKS_DH"/>
    <property type="match status" value="1"/>
</dbReference>
<dbReference type="InterPro" id="IPR050091">
    <property type="entry name" value="PKS_NRPS_Biosynth_Enz"/>
</dbReference>
<keyword evidence="3" id="KW-0597">Phosphoprotein</keyword>
<dbReference type="PROSITE" id="PS52019">
    <property type="entry name" value="PKS_MFAS_DH"/>
    <property type="match status" value="1"/>
</dbReference>
<keyword evidence="8" id="KW-0012">Acyltransferase</keyword>
<dbReference type="InterPro" id="IPR013968">
    <property type="entry name" value="PKS_KR"/>
</dbReference>
<keyword evidence="6" id="KW-0560">Oxidoreductase</keyword>
<dbReference type="InterPro" id="IPR014031">
    <property type="entry name" value="Ketoacyl_synth_C"/>
</dbReference>
<dbReference type="SUPFAM" id="SSF47336">
    <property type="entry name" value="ACP-like"/>
    <property type="match status" value="1"/>
</dbReference>
<feature type="domain" description="PKS/mFAS DH" evidence="12">
    <location>
        <begin position="969"/>
        <end position="1268"/>
    </location>
</feature>
<dbReference type="InterPro" id="IPR016039">
    <property type="entry name" value="Thiolase-like"/>
</dbReference>
<dbReference type="SUPFAM" id="SSF52151">
    <property type="entry name" value="FabD/lysophospholipase-like"/>
    <property type="match status" value="1"/>
</dbReference>
<feature type="active site" description="Proton donor; for dehydratase activity" evidence="9">
    <location>
        <position position="1185"/>
    </location>
</feature>
<dbReference type="InterPro" id="IPR057326">
    <property type="entry name" value="KR_dom"/>
</dbReference>
<dbReference type="SMART" id="SM00823">
    <property type="entry name" value="PKS_PP"/>
    <property type="match status" value="1"/>
</dbReference>
<dbReference type="InterPro" id="IPR014030">
    <property type="entry name" value="Ketoacyl_synth_N"/>
</dbReference>
<evidence type="ECO:0000256" key="1">
    <source>
        <dbReference type="ARBA" id="ARBA00005179"/>
    </source>
</evidence>
<dbReference type="InterPro" id="IPR036291">
    <property type="entry name" value="NAD(P)-bd_dom_sf"/>
</dbReference>
<dbReference type="PROSITE" id="PS52004">
    <property type="entry name" value="KS3_2"/>
    <property type="match status" value="1"/>
</dbReference>
<feature type="domain" description="Carrier" evidence="10">
    <location>
        <begin position="2459"/>
        <end position="2540"/>
    </location>
</feature>
<dbReference type="InterPro" id="IPR001227">
    <property type="entry name" value="Ac_transferase_dom_sf"/>
</dbReference>
<evidence type="ECO:0000256" key="2">
    <source>
        <dbReference type="ARBA" id="ARBA00022450"/>
    </source>
</evidence>
<dbReference type="SMART" id="SM00822">
    <property type="entry name" value="PKS_KR"/>
    <property type="match status" value="1"/>
</dbReference>
<evidence type="ECO:0000313" key="14">
    <source>
        <dbReference type="Proteomes" id="UP000532311"/>
    </source>
</evidence>
<dbReference type="InterPro" id="IPR013149">
    <property type="entry name" value="ADH-like_C"/>
</dbReference>
<dbReference type="GO" id="GO:0004312">
    <property type="term" value="F:fatty acid synthase activity"/>
    <property type="evidence" value="ECO:0007669"/>
    <property type="project" value="TreeGrafter"/>
</dbReference>
<dbReference type="PANTHER" id="PTHR43775">
    <property type="entry name" value="FATTY ACID SYNTHASE"/>
    <property type="match status" value="1"/>
</dbReference>
<dbReference type="SUPFAM" id="SSF50129">
    <property type="entry name" value="GroES-like"/>
    <property type="match status" value="1"/>
</dbReference>
<dbReference type="InterPro" id="IPR049551">
    <property type="entry name" value="PKS_DH_C"/>
</dbReference>
<keyword evidence="14" id="KW-1185">Reference proteome</keyword>
<dbReference type="InterPro" id="IPR013217">
    <property type="entry name" value="Methyltransf_12"/>
</dbReference>
<dbReference type="GO" id="GO:0031177">
    <property type="term" value="F:phosphopantetheine binding"/>
    <property type="evidence" value="ECO:0007669"/>
    <property type="project" value="InterPro"/>
</dbReference>
<dbReference type="GO" id="GO:0044550">
    <property type="term" value="P:secondary metabolite biosynthetic process"/>
    <property type="evidence" value="ECO:0007669"/>
    <property type="project" value="TreeGrafter"/>
</dbReference>
<feature type="active site" description="Proton acceptor; for dehydratase activity" evidence="9">
    <location>
        <position position="1001"/>
    </location>
</feature>
<dbReference type="CDD" id="cd05195">
    <property type="entry name" value="enoyl_red"/>
    <property type="match status" value="1"/>
</dbReference>